<dbReference type="Proteomes" id="UP000237000">
    <property type="component" value="Unassembled WGS sequence"/>
</dbReference>
<reference evidence="3" key="1">
    <citation type="submission" date="2016-06" db="EMBL/GenBank/DDBJ databases">
        <title>Parallel loss of symbiosis genes in relatives of nitrogen-fixing non-legume Parasponia.</title>
        <authorList>
            <person name="Van Velzen R."/>
            <person name="Holmer R."/>
            <person name="Bu F."/>
            <person name="Rutten L."/>
            <person name="Van Zeijl A."/>
            <person name="Liu W."/>
            <person name="Santuari L."/>
            <person name="Cao Q."/>
            <person name="Sharma T."/>
            <person name="Shen D."/>
            <person name="Roswanjaya Y."/>
            <person name="Wardhani T."/>
            <person name="Kalhor M.S."/>
            <person name="Jansen J."/>
            <person name="Van den Hoogen J."/>
            <person name="Gungor B."/>
            <person name="Hartog M."/>
            <person name="Hontelez J."/>
            <person name="Verver J."/>
            <person name="Yang W.-C."/>
            <person name="Schijlen E."/>
            <person name="Repin R."/>
            <person name="Schilthuizen M."/>
            <person name="Schranz E."/>
            <person name="Heidstra R."/>
            <person name="Miyata K."/>
            <person name="Fedorova E."/>
            <person name="Kohlen W."/>
            <person name="Bisseling T."/>
            <person name="Smit S."/>
            <person name="Geurts R."/>
        </authorList>
    </citation>
    <scope>NUCLEOTIDE SEQUENCE [LARGE SCALE GENOMIC DNA]</scope>
    <source>
        <strain evidence="3">cv. RG33-2</strain>
    </source>
</reference>
<protein>
    <submittedName>
        <fullName evidence="2">Uncharacterized protein</fullName>
    </submittedName>
</protein>
<evidence type="ECO:0000313" key="3">
    <source>
        <dbReference type="Proteomes" id="UP000237000"/>
    </source>
</evidence>
<evidence type="ECO:0000256" key="1">
    <source>
        <dbReference type="SAM" id="MobiDB-lite"/>
    </source>
</evidence>
<dbReference type="EMBL" id="JXTC01000139">
    <property type="protein sequence ID" value="PON85949.1"/>
    <property type="molecule type" value="Genomic_DNA"/>
</dbReference>
<dbReference type="AlphaFoldDB" id="A0A2P5EK95"/>
<accession>A0A2P5EK95</accession>
<name>A0A2P5EK95_TREOI</name>
<feature type="region of interest" description="Disordered" evidence="1">
    <location>
        <begin position="1"/>
        <end position="21"/>
    </location>
</feature>
<gene>
    <name evidence="2" type="ORF">TorRG33x02_182470</name>
</gene>
<comment type="caution">
    <text evidence="2">The sequence shown here is derived from an EMBL/GenBank/DDBJ whole genome shotgun (WGS) entry which is preliminary data.</text>
</comment>
<evidence type="ECO:0000313" key="2">
    <source>
        <dbReference type="EMBL" id="PON85949.1"/>
    </source>
</evidence>
<organism evidence="2 3">
    <name type="scientific">Trema orientale</name>
    <name type="common">Charcoal tree</name>
    <name type="synonym">Celtis orientalis</name>
    <dbReference type="NCBI Taxonomy" id="63057"/>
    <lineage>
        <taxon>Eukaryota</taxon>
        <taxon>Viridiplantae</taxon>
        <taxon>Streptophyta</taxon>
        <taxon>Embryophyta</taxon>
        <taxon>Tracheophyta</taxon>
        <taxon>Spermatophyta</taxon>
        <taxon>Magnoliopsida</taxon>
        <taxon>eudicotyledons</taxon>
        <taxon>Gunneridae</taxon>
        <taxon>Pentapetalae</taxon>
        <taxon>rosids</taxon>
        <taxon>fabids</taxon>
        <taxon>Rosales</taxon>
        <taxon>Cannabaceae</taxon>
        <taxon>Trema</taxon>
    </lineage>
</organism>
<proteinExistence type="predicted"/>
<feature type="compositionally biased region" description="Basic residues" evidence="1">
    <location>
        <begin position="1"/>
        <end position="14"/>
    </location>
</feature>
<sequence>MVVTRHIHSSHTKKVAASQATRFRNHPSQIQVEILAGAVRAQQVPSESGRVAERWHCLGKEPVERVEQYVDLSDLYA</sequence>
<keyword evidence="3" id="KW-1185">Reference proteome</keyword>
<dbReference type="InParanoid" id="A0A2P5EK95"/>